<protein>
    <submittedName>
        <fullName evidence="1">Uncharacterized protein</fullName>
    </submittedName>
</protein>
<dbReference type="EMBL" id="BPQV01000004">
    <property type="protein sequence ID" value="GJE26686.1"/>
    <property type="molecule type" value="Genomic_DNA"/>
</dbReference>
<evidence type="ECO:0000313" key="2">
    <source>
        <dbReference type="Proteomes" id="UP001055156"/>
    </source>
</evidence>
<evidence type="ECO:0000313" key="1">
    <source>
        <dbReference type="EMBL" id="GJE26686.1"/>
    </source>
</evidence>
<reference evidence="1" key="1">
    <citation type="journal article" date="2021" name="Front. Microbiol.">
        <title>Comprehensive Comparative Genomics and Phenotyping of Methylobacterium Species.</title>
        <authorList>
            <person name="Alessa O."/>
            <person name="Ogura Y."/>
            <person name="Fujitani Y."/>
            <person name="Takami H."/>
            <person name="Hayashi T."/>
            <person name="Sahin N."/>
            <person name="Tani A."/>
        </authorList>
    </citation>
    <scope>NUCLEOTIDE SEQUENCE</scope>
    <source>
        <strain evidence="1">NBRC 15689</strain>
    </source>
</reference>
<proteinExistence type="predicted"/>
<gene>
    <name evidence="1" type="ORF">LKMONMHP_1537</name>
</gene>
<dbReference type="Proteomes" id="UP001055156">
    <property type="component" value="Unassembled WGS sequence"/>
</dbReference>
<sequence length="146" mass="16020">MPERTFSLVVDRRPAAERAPGRPLFRELDRVRALVDVQGEDGEVVPAGSTRTVVAVWRGGLGFDVEFVRPVEALALCAPQALAAHPTPHTLTRAYPTPFGHRYHFEGPLPCPDGSVANVRTVWQVDADSGPHPARFITLKPLPRSR</sequence>
<comment type="caution">
    <text evidence="1">The sequence shown here is derived from an EMBL/GenBank/DDBJ whole genome shotgun (WGS) entry which is preliminary data.</text>
</comment>
<reference evidence="1" key="2">
    <citation type="submission" date="2021-08" db="EMBL/GenBank/DDBJ databases">
        <authorList>
            <person name="Tani A."/>
            <person name="Ola A."/>
            <person name="Ogura Y."/>
            <person name="Katsura K."/>
            <person name="Hayashi T."/>
        </authorList>
    </citation>
    <scope>NUCLEOTIDE SEQUENCE</scope>
    <source>
        <strain evidence="1">NBRC 15689</strain>
    </source>
</reference>
<keyword evidence="2" id="KW-1185">Reference proteome</keyword>
<organism evidence="1 2">
    <name type="scientific">Methylobacterium organophilum</name>
    <dbReference type="NCBI Taxonomy" id="410"/>
    <lineage>
        <taxon>Bacteria</taxon>
        <taxon>Pseudomonadati</taxon>
        <taxon>Pseudomonadota</taxon>
        <taxon>Alphaproteobacteria</taxon>
        <taxon>Hyphomicrobiales</taxon>
        <taxon>Methylobacteriaceae</taxon>
        <taxon>Methylobacterium</taxon>
    </lineage>
</organism>
<accession>A0ABQ4T4U3</accession>
<name>A0ABQ4T4U3_METOR</name>